<evidence type="ECO:0000313" key="2">
    <source>
        <dbReference type="EMBL" id="SNY25176.1"/>
    </source>
</evidence>
<feature type="transmembrane region" description="Helical" evidence="1">
    <location>
        <begin position="75"/>
        <end position="102"/>
    </location>
</feature>
<reference evidence="3" key="1">
    <citation type="submission" date="2017-09" db="EMBL/GenBank/DDBJ databases">
        <authorList>
            <person name="Varghese N."/>
            <person name="Submissions S."/>
        </authorList>
    </citation>
    <scope>NUCLEOTIDE SEQUENCE [LARGE SCALE GENOMIC DNA]</scope>
    <source>
        <strain evidence="3">MSL47</strain>
    </source>
</reference>
<evidence type="ECO:0000313" key="3">
    <source>
        <dbReference type="Proteomes" id="UP000219573"/>
    </source>
</evidence>
<dbReference type="PANTHER" id="PTHR35335">
    <property type="entry name" value="UPF0716 PROTEIN FXSA"/>
    <property type="match status" value="1"/>
</dbReference>
<organism evidence="2 3">
    <name type="scientific">Orenia metallireducens</name>
    <dbReference type="NCBI Taxonomy" id="1413210"/>
    <lineage>
        <taxon>Bacteria</taxon>
        <taxon>Bacillati</taxon>
        <taxon>Bacillota</taxon>
        <taxon>Clostridia</taxon>
        <taxon>Halanaerobiales</taxon>
        <taxon>Halobacteroidaceae</taxon>
        <taxon>Orenia</taxon>
    </lineage>
</organism>
<dbReference type="Pfam" id="PF04186">
    <property type="entry name" value="FxsA"/>
    <property type="match status" value="1"/>
</dbReference>
<keyword evidence="3" id="KW-1185">Reference proteome</keyword>
<dbReference type="GO" id="GO:0016020">
    <property type="term" value="C:membrane"/>
    <property type="evidence" value="ECO:0007669"/>
    <property type="project" value="InterPro"/>
</dbReference>
<protein>
    <submittedName>
        <fullName evidence="2">UPF0716 protein FxsA</fullName>
    </submittedName>
</protein>
<keyword evidence="1" id="KW-0472">Membrane</keyword>
<dbReference type="RefSeq" id="WP_097017490.1">
    <property type="nucleotide sequence ID" value="NZ_OBDZ01000009.1"/>
</dbReference>
<dbReference type="NCBIfam" id="NF008528">
    <property type="entry name" value="PRK11463.1-2"/>
    <property type="match status" value="1"/>
</dbReference>
<evidence type="ECO:0000256" key="1">
    <source>
        <dbReference type="SAM" id="Phobius"/>
    </source>
</evidence>
<dbReference type="AlphaFoldDB" id="A0A285GRP2"/>
<dbReference type="STRING" id="1413210.U472_08865"/>
<dbReference type="EMBL" id="OBDZ01000009">
    <property type="protein sequence ID" value="SNY25176.1"/>
    <property type="molecule type" value="Genomic_DNA"/>
</dbReference>
<name>A0A285GRP2_9FIRM</name>
<gene>
    <name evidence="2" type="ORF">SAMN06265827_10940</name>
</gene>
<keyword evidence="1" id="KW-1133">Transmembrane helix</keyword>
<accession>A0A285GRP2</accession>
<dbReference type="OrthoDB" id="9792788at2"/>
<feature type="transmembrane region" description="Helical" evidence="1">
    <location>
        <begin position="29"/>
        <end position="46"/>
    </location>
</feature>
<dbReference type="PANTHER" id="PTHR35335:SF1">
    <property type="entry name" value="UPF0716 PROTEIN FXSA"/>
    <property type="match status" value="1"/>
</dbReference>
<proteinExistence type="predicted"/>
<dbReference type="InterPro" id="IPR007313">
    <property type="entry name" value="FxsA"/>
</dbReference>
<keyword evidence="1" id="KW-0812">Transmembrane</keyword>
<sequence length="147" mass="16210">MFKLLLIFTVIPLIELTLLIRLSYHVGTLYTISLIATTGIIGAILAKKQGTSVIKKINQSLSEGKMPADSLIDGLLVLIGSAMLVTPGLLTDFAGFSCIIPFTRKKVKFLMKGKFSKLLTTGRVQFFSFNQQQEKTVDIVEDEDNIN</sequence>
<dbReference type="Proteomes" id="UP000219573">
    <property type="component" value="Unassembled WGS sequence"/>
</dbReference>